<keyword evidence="4" id="KW-1185">Reference proteome</keyword>
<dbReference type="Proteomes" id="UP000265140">
    <property type="component" value="Chromosome 7"/>
</dbReference>
<dbReference type="KEGG" id="els:105010080"/>
<dbReference type="PROSITE" id="PS50853">
    <property type="entry name" value="FN3"/>
    <property type="match status" value="1"/>
</dbReference>
<reference evidence="4" key="1">
    <citation type="journal article" date="2014" name="PLoS ONE">
        <title>The genome and linkage map of the northern pike (Esox lucius): conserved synteny revealed between the salmonid sister group and the Neoteleostei.</title>
        <authorList>
            <person name="Rondeau E.B."/>
            <person name="Minkley D.R."/>
            <person name="Leong J.S."/>
            <person name="Messmer A.M."/>
            <person name="Jantzen J.R."/>
            <person name="von Schalburg K.R."/>
            <person name="Lemon C."/>
            <person name="Bird N.H."/>
            <person name="Koop B.F."/>
        </authorList>
    </citation>
    <scope>NUCLEOTIDE SEQUENCE</scope>
</reference>
<dbReference type="Gene3D" id="2.60.40.10">
    <property type="entry name" value="Immunoglobulins"/>
    <property type="match status" value="1"/>
</dbReference>
<dbReference type="Pfam" id="PF01108">
    <property type="entry name" value="Tissue_fac"/>
    <property type="match status" value="1"/>
</dbReference>
<dbReference type="GO" id="GO:0004896">
    <property type="term" value="F:cytokine receptor activity"/>
    <property type="evidence" value="ECO:0007669"/>
    <property type="project" value="TreeGrafter"/>
</dbReference>
<dbReference type="InterPro" id="IPR013783">
    <property type="entry name" value="Ig-like_fold"/>
</dbReference>
<reference evidence="3" key="4">
    <citation type="submission" date="2025-09" db="UniProtKB">
        <authorList>
            <consortium name="Ensembl"/>
        </authorList>
    </citation>
    <scope>IDENTIFICATION</scope>
</reference>
<evidence type="ECO:0000256" key="1">
    <source>
        <dbReference type="SAM" id="SignalP"/>
    </source>
</evidence>
<dbReference type="AlphaFoldDB" id="A0A6Q2Z1F6"/>
<dbReference type="InParanoid" id="A0A6Q2Z1F6"/>
<dbReference type="PANTHER" id="PTHR20859:SF53">
    <property type="entry name" value="INTERLEUKIN-22 RECEPTOR SUBUNIT ALPHA-1"/>
    <property type="match status" value="1"/>
</dbReference>
<accession>A0A6Q2Z1F6</accession>
<feature type="signal peptide" evidence="1">
    <location>
        <begin position="1"/>
        <end position="19"/>
    </location>
</feature>
<reference evidence="3" key="2">
    <citation type="submission" date="2020-02" db="EMBL/GenBank/DDBJ databases">
        <title>Esox lucius (northern pike) genome, fEsoLuc1, primary haplotype.</title>
        <authorList>
            <person name="Myers G."/>
            <person name="Karagic N."/>
            <person name="Meyer A."/>
            <person name="Pippel M."/>
            <person name="Reichard M."/>
            <person name="Winkler S."/>
            <person name="Tracey A."/>
            <person name="Sims Y."/>
            <person name="Howe K."/>
            <person name="Rhie A."/>
            <person name="Formenti G."/>
            <person name="Durbin R."/>
            <person name="Fedrigo O."/>
            <person name="Jarvis E.D."/>
        </authorList>
    </citation>
    <scope>NUCLEOTIDE SEQUENCE [LARGE SCALE GENOMIC DNA]</scope>
</reference>
<dbReference type="PANTHER" id="PTHR20859">
    <property type="entry name" value="INTERFERON/INTERLEUKIN RECEPTOR"/>
    <property type="match status" value="1"/>
</dbReference>
<dbReference type="InterPro" id="IPR003961">
    <property type="entry name" value="FN3_dom"/>
</dbReference>
<dbReference type="Ensembl" id="ENSELUT00000071620.2">
    <property type="protein sequence ID" value="ENSELUP00000071577.2"/>
    <property type="gene ID" value="ENSELUG00000030818.2"/>
</dbReference>
<name>A0A6Q2Z1F6_ESOLU</name>
<dbReference type="InterPro" id="IPR050650">
    <property type="entry name" value="Type-II_Cytokine-TF_Rcpt"/>
</dbReference>
<dbReference type="Bgee" id="ENSELUG00000030818">
    <property type="expression patterns" value="Expressed in pharyngeal gill and 6 other cell types or tissues"/>
</dbReference>
<feature type="domain" description="Fibronectin type-III" evidence="2">
    <location>
        <begin position="23"/>
        <end position="116"/>
    </location>
</feature>
<dbReference type="CDD" id="cd00063">
    <property type="entry name" value="FN3"/>
    <property type="match status" value="1"/>
</dbReference>
<reference evidence="3" key="3">
    <citation type="submission" date="2025-08" db="UniProtKB">
        <authorList>
            <consortium name="Ensembl"/>
        </authorList>
    </citation>
    <scope>IDENTIFICATION</scope>
</reference>
<dbReference type="CTD" id="678605"/>
<evidence type="ECO:0000259" key="2">
    <source>
        <dbReference type="PROSITE" id="PS50853"/>
    </source>
</evidence>
<protein>
    <recommendedName>
        <fullName evidence="2">Fibronectin type-III domain-containing protein</fullName>
    </recommendedName>
</protein>
<dbReference type="InterPro" id="IPR036116">
    <property type="entry name" value="FN3_sf"/>
</dbReference>
<evidence type="ECO:0000313" key="4">
    <source>
        <dbReference type="Proteomes" id="UP000265140"/>
    </source>
</evidence>
<dbReference type="GeneTree" id="ENSGT00990000213477"/>
<sequence length="579" mass="65260">MVMWLQCSICLWILWPSAGCLLPPQNVTIEFLDFKGRVHWMASADHRNNTHYYVEMQQLGSEQWQSVNCNAITMTSCLDIPLEDHIKSYDVRVRAENRGQRSNWTHLKQTVSSYANTVLSAPDLRLWVEDQSVFVQLHHPAEEHFDKLYNITLLQSTRQHNNTLQSELWSASERVFPLPPGWNYCVIASACHQSRNPHMTTQKCIYLPRHTLDTSVWLSLLVGVFLLLTVPIAPICCYLKTTEQTPDVLGGAVLSTKCILTQEEVCPSKVWENDENDAESKSCGSAPSSYQGYQLKVSIAFFHDNNQETDTIPTFHHDDSLETLLTVSIPDRRSDSPLTMNILTQDQWLGSETSVFTPLPLSQFPSLSHSPAPSLSSPPSTPLHPTVPLSGYCLAWDKEFRLTDSRSLVDSDVHSPGLEVRCQESNLEGRVQWSGLEVRDQWSGLELRDHGSGLEVRDQGSGLELRDQGSGLEVRDQGSGLEVRDQWSGLELRDQWSGLELRDQWSGLKVRDQGSVLEVRDQGSRLEVRDQGSGLEVRDQGSRLEVRDQGSGLELYSSQARLCSFSGYESRPDPTLINP</sequence>
<feature type="chain" id="PRO_5044280690" description="Fibronectin type-III domain-containing protein" evidence="1">
    <location>
        <begin position="20"/>
        <end position="579"/>
    </location>
</feature>
<evidence type="ECO:0000313" key="3">
    <source>
        <dbReference type="Ensembl" id="ENSELUP00000071577.2"/>
    </source>
</evidence>
<dbReference type="GO" id="GO:0005886">
    <property type="term" value="C:plasma membrane"/>
    <property type="evidence" value="ECO:0007669"/>
    <property type="project" value="TreeGrafter"/>
</dbReference>
<keyword evidence="1" id="KW-0732">Signal</keyword>
<dbReference type="RefSeq" id="XP_028977103.2">
    <property type="nucleotide sequence ID" value="XM_029121270.2"/>
</dbReference>
<proteinExistence type="predicted"/>
<dbReference type="SUPFAM" id="SSF49265">
    <property type="entry name" value="Fibronectin type III"/>
    <property type="match status" value="2"/>
</dbReference>
<dbReference type="GeneID" id="105010080"/>
<organism evidence="3 4">
    <name type="scientific">Esox lucius</name>
    <name type="common">Northern pike</name>
    <dbReference type="NCBI Taxonomy" id="8010"/>
    <lineage>
        <taxon>Eukaryota</taxon>
        <taxon>Metazoa</taxon>
        <taxon>Chordata</taxon>
        <taxon>Craniata</taxon>
        <taxon>Vertebrata</taxon>
        <taxon>Euteleostomi</taxon>
        <taxon>Actinopterygii</taxon>
        <taxon>Neopterygii</taxon>
        <taxon>Teleostei</taxon>
        <taxon>Protacanthopterygii</taxon>
        <taxon>Esociformes</taxon>
        <taxon>Esocidae</taxon>
        <taxon>Esox</taxon>
    </lineage>
</organism>